<keyword evidence="1 3" id="KW-0193">Cuticle</keyword>
<dbReference type="PANTHER" id="PTHR12236:SF95">
    <property type="entry name" value="CUTICULAR PROTEIN 76BD, ISOFORM C-RELATED"/>
    <property type="match status" value="1"/>
</dbReference>
<evidence type="ECO:0000256" key="2">
    <source>
        <dbReference type="ARBA" id="ARBA00022729"/>
    </source>
</evidence>
<gene>
    <name evidence="4" type="ORF">IPOD504_LOCUS16761</name>
</gene>
<protein>
    <submittedName>
        <fullName evidence="4">Uncharacterized protein</fullName>
    </submittedName>
</protein>
<evidence type="ECO:0000313" key="4">
    <source>
        <dbReference type="EMBL" id="CAH2075404.1"/>
    </source>
</evidence>
<proteinExistence type="predicted"/>
<dbReference type="EMBL" id="OW152820">
    <property type="protein sequence ID" value="CAH2075404.1"/>
    <property type="molecule type" value="Genomic_DNA"/>
</dbReference>
<sequence length="228" mass="23707">MKCITVTDYIPTLEMFTKILTFAAAIAIAQAGLLRGNHGGYAAPYGSSQYAQSAPLSLTGGLNQGIPSGYSATIAHVAPIAQAVPAAHGALSAYGGHANPLAQATPLGYASQLSHGTQLSYGTPIAHSAPLAYSGALAYGNRASLAYSGANAPGHIGGYSGYGNQGTYNDYYSPPKYQFSYSVEDPHTGDHKAQQESRDGNIVKGEYSLLQPDGSFRKVHYSADDRNG</sequence>
<dbReference type="InterPro" id="IPR000618">
    <property type="entry name" value="Insect_cuticle"/>
</dbReference>
<dbReference type="PANTHER" id="PTHR12236">
    <property type="entry name" value="STRUCTURAL CONTITUENT OF CUTICLE"/>
    <property type="match status" value="1"/>
</dbReference>
<evidence type="ECO:0000313" key="5">
    <source>
        <dbReference type="Proteomes" id="UP000837857"/>
    </source>
</evidence>
<keyword evidence="5" id="KW-1185">Reference proteome</keyword>
<keyword evidence="2" id="KW-0732">Signal</keyword>
<organism evidence="4 5">
    <name type="scientific">Iphiclides podalirius</name>
    <name type="common">scarce swallowtail</name>
    <dbReference type="NCBI Taxonomy" id="110791"/>
    <lineage>
        <taxon>Eukaryota</taxon>
        <taxon>Metazoa</taxon>
        <taxon>Ecdysozoa</taxon>
        <taxon>Arthropoda</taxon>
        <taxon>Hexapoda</taxon>
        <taxon>Insecta</taxon>
        <taxon>Pterygota</taxon>
        <taxon>Neoptera</taxon>
        <taxon>Endopterygota</taxon>
        <taxon>Lepidoptera</taxon>
        <taxon>Glossata</taxon>
        <taxon>Ditrysia</taxon>
        <taxon>Papilionoidea</taxon>
        <taxon>Papilionidae</taxon>
        <taxon>Papilioninae</taxon>
        <taxon>Iphiclides</taxon>
    </lineage>
</organism>
<accession>A0ABN8J3X9</accession>
<dbReference type="InterPro" id="IPR051217">
    <property type="entry name" value="Insect_Cuticle_Struc_Prot"/>
</dbReference>
<dbReference type="PROSITE" id="PS51155">
    <property type="entry name" value="CHIT_BIND_RR_2"/>
    <property type="match status" value="1"/>
</dbReference>
<dbReference type="Pfam" id="PF00379">
    <property type="entry name" value="Chitin_bind_4"/>
    <property type="match status" value="1"/>
</dbReference>
<reference evidence="4" key="1">
    <citation type="submission" date="2022-03" db="EMBL/GenBank/DDBJ databases">
        <authorList>
            <person name="Martin H S."/>
        </authorList>
    </citation>
    <scope>NUCLEOTIDE SEQUENCE</scope>
</reference>
<evidence type="ECO:0000256" key="1">
    <source>
        <dbReference type="ARBA" id="ARBA00022460"/>
    </source>
</evidence>
<evidence type="ECO:0000256" key="3">
    <source>
        <dbReference type="PROSITE-ProRule" id="PRU00497"/>
    </source>
</evidence>
<dbReference type="Proteomes" id="UP000837857">
    <property type="component" value="Chromosome 8"/>
</dbReference>
<dbReference type="PRINTS" id="PR00947">
    <property type="entry name" value="CUTICLE"/>
</dbReference>
<name>A0ABN8J3X9_9NEOP</name>
<feature type="non-terminal residue" evidence="4">
    <location>
        <position position="1"/>
    </location>
</feature>